<comment type="caution">
    <text evidence="2">The sequence shown here is derived from an EMBL/GenBank/DDBJ whole genome shotgun (WGS) entry which is preliminary data.</text>
</comment>
<evidence type="ECO:0000256" key="1">
    <source>
        <dbReference type="SAM" id="MobiDB-lite"/>
    </source>
</evidence>
<proteinExistence type="predicted"/>
<evidence type="ECO:0000313" key="2">
    <source>
        <dbReference type="EMBL" id="MFC5365361.1"/>
    </source>
</evidence>
<feature type="region of interest" description="Disordered" evidence="1">
    <location>
        <begin position="1"/>
        <end position="21"/>
    </location>
</feature>
<dbReference type="AlphaFoldDB" id="A0ABD5R5S4"/>
<accession>A0ABD5R5S4</accession>
<gene>
    <name evidence="2" type="ORF">ACFPJ5_00300</name>
</gene>
<reference evidence="2 3" key="1">
    <citation type="journal article" date="2019" name="Int. J. Syst. Evol. Microbiol.">
        <title>The Global Catalogue of Microorganisms (GCM) 10K type strain sequencing project: providing services to taxonomists for standard genome sequencing and annotation.</title>
        <authorList>
            <consortium name="The Broad Institute Genomics Platform"/>
            <consortium name="The Broad Institute Genome Sequencing Center for Infectious Disease"/>
            <person name="Wu L."/>
            <person name="Ma J."/>
        </authorList>
    </citation>
    <scope>NUCLEOTIDE SEQUENCE [LARGE SCALE GENOMIC DNA]</scope>
    <source>
        <strain evidence="2 3">CGMCC 1.12237</strain>
    </source>
</reference>
<keyword evidence="3" id="KW-1185">Reference proteome</keyword>
<dbReference type="EMBL" id="JBHSKX010000001">
    <property type="protein sequence ID" value="MFC5365361.1"/>
    <property type="molecule type" value="Genomic_DNA"/>
</dbReference>
<organism evidence="2 3">
    <name type="scientific">Salinirubrum litoreum</name>
    <dbReference type="NCBI Taxonomy" id="1126234"/>
    <lineage>
        <taxon>Archaea</taxon>
        <taxon>Methanobacteriati</taxon>
        <taxon>Methanobacteriota</taxon>
        <taxon>Stenosarchaea group</taxon>
        <taxon>Halobacteria</taxon>
        <taxon>Halobacteriales</taxon>
        <taxon>Haloferacaceae</taxon>
        <taxon>Salinirubrum</taxon>
    </lineage>
</organism>
<name>A0ABD5R5S4_9EURY</name>
<protein>
    <submittedName>
        <fullName evidence="2">Photosystem reaction center subunit H</fullName>
    </submittedName>
</protein>
<dbReference type="Proteomes" id="UP001596201">
    <property type="component" value="Unassembled WGS sequence"/>
</dbReference>
<sequence>MADVLAENLSGKAVMGTDGAE</sequence>
<feature type="non-terminal residue" evidence="2">
    <location>
        <position position="21"/>
    </location>
</feature>
<evidence type="ECO:0000313" key="3">
    <source>
        <dbReference type="Proteomes" id="UP001596201"/>
    </source>
</evidence>